<proteinExistence type="inferred from homology"/>
<keyword evidence="4" id="KW-0597">Phosphoprotein</keyword>
<dbReference type="EMBL" id="JABCRI010000013">
    <property type="protein sequence ID" value="KAF8394843.1"/>
    <property type="molecule type" value="Genomic_DNA"/>
</dbReference>
<dbReference type="OrthoDB" id="8904098at2759"/>
<evidence type="ECO:0000256" key="2">
    <source>
        <dbReference type="ARBA" id="ARBA00005982"/>
    </source>
</evidence>
<dbReference type="AlphaFoldDB" id="A0A835D8Z1"/>
<dbReference type="CDD" id="cd17417">
    <property type="entry name" value="MFS_NPF5"/>
    <property type="match status" value="1"/>
</dbReference>
<keyword evidence="7 8" id="KW-0472">Membrane</keyword>
<evidence type="ECO:0000256" key="8">
    <source>
        <dbReference type="SAM" id="Phobius"/>
    </source>
</evidence>
<evidence type="ECO:0000256" key="3">
    <source>
        <dbReference type="ARBA" id="ARBA00022448"/>
    </source>
</evidence>
<dbReference type="PANTHER" id="PTHR11654">
    <property type="entry name" value="OLIGOPEPTIDE TRANSPORTER-RELATED"/>
    <property type="match status" value="1"/>
</dbReference>
<evidence type="ECO:0000256" key="7">
    <source>
        <dbReference type="ARBA" id="ARBA00023136"/>
    </source>
</evidence>
<sequence length="603" mass="67493">MIGRGICNSLFLCLSPTIGIFLMEAKYYTQDGTVDLGGRPVLASRTGKWKACAFLVGYEAFERMAFYGIASNLVVYLTTQLHEDTVSSVRNVSNWSGSVWMTPILGAYIADSYVGRFWTFTVSSLIYVMGMVLLTMAVSVKSLKPTCANGVCNKASTSQIAFFYSSLYIIAVGAGGTKPNISTFGADQFDDFNPQEKELKVSFFNWWMFSSFLGALFATLGLVYIQENLGWGLGYGIPTVGLLLSLFIFYLGTPNYRHKVRKTKNPARSLVRVLVTALVDRKLKLPSNPSELHELEPRHYMNTGKRRVHHTPAFRFLDKAAIKEGSRPPCTVTQVEETKLVFGMALIWLVTLIPSTIWAQVNTLFVKQGTTLDRNLGPRFQIPAASLGSFVTLSMLFSVPMYDRYFVPFMRRRTGNPRGITLLQRLGTGFVIEVLVTVIAYAVELRRMHVIKEHGIVGAKIIPMSIFWLLPQYVLLGISDVFTAIGLLEFFYDQSPEDMQSLGTTFFTSGIGVGNFLNSFLVTMVDRITGRDGRKSWIGKNLNDSHLDYYYGFLLVISTLNLGAFWWVSSRYNYKRESIEVGQMSVIQMEGKALNNSPLGLQV</sequence>
<feature type="transmembrane region" description="Helical" evidence="8">
    <location>
        <begin position="380"/>
        <end position="402"/>
    </location>
</feature>
<reference evidence="10 11" key="1">
    <citation type="submission" date="2020-04" db="EMBL/GenBank/DDBJ databases">
        <title>Plant Genome Project.</title>
        <authorList>
            <person name="Zhang R.-G."/>
        </authorList>
    </citation>
    <scope>NUCLEOTIDE SEQUENCE [LARGE SCALE GENOMIC DNA]</scope>
    <source>
        <strain evidence="10">YNK0</strain>
        <tissue evidence="10">Leaf</tissue>
    </source>
</reference>
<feature type="transmembrane region" description="Helical" evidence="8">
    <location>
        <begin position="117"/>
        <end position="138"/>
    </location>
</feature>
<dbReference type="Gene3D" id="1.20.1250.20">
    <property type="entry name" value="MFS general substrate transporter like domains"/>
    <property type="match status" value="1"/>
</dbReference>
<evidence type="ECO:0000256" key="5">
    <source>
        <dbReference type="ARBA" id="ARBA00022692"/>
    </source>
</evidence>
<evidence type="ECO:0000313" key="10">
    <source>
        <dbReference type="EMBL" id="KAF8394843.1"/>
    </source>
</evidence>
<dbReference type="Proteomes" id="UP000655225">
    <property type="component" value="Unassembled WGS sequence"/>
</dbReference>
<feature type="transmembrane region" description="Helical" evidence="8">
    <location>
        <begin position="422"/>
        <end position="443"/>
    </location>
</feature>
<keyword evidence="3" id="KW-0813">Transport</keyword>
<evidence type="ECO:0000256" key="1">
    <source>
        <dbReference type="ARBA" id="ARBA00004141"/>
    </source>
</evidence>
<feature type="transmembrane region" description="Helical" evidence="8">
    <location>
        <begin position="504"/>
        <end position="525"/>
    </location>
</feature>
<dbReference type="SUPFAM" id="SSF103473">
    <property type="entry name" value="MFS general substrate transporter"/>
    <property type="match status" value="1"/>
</dbReference>
<name>A0A835D8Z1_TETSI</name>
<dbReference type="Pfam" id="PF00854">
    <property type="entry name" value="PTR2"/>
    <property type="match status" value="1"/>
</dbReference>
<dbReference type="InterPro" id="IPR044739">
    <property type="entry name" value="NRT1/PTR"/>
</dbReference>
<dbReference type="InterPro" id="IPR000109">
    <property type="entry name" value="POT_fam"/>
</dbReference>
<organism evidence="10 11">
    <name type="scientific">Tetracentron sinense</name>
    <name type="common">Spur-leaf</name>
    <dbReference type="NCBI Taxonomy" id="13715"/>
    <lineage>
        <taxon>Eukaryota</taxon>
        <taxon>Viridiplantae</taxon>
        <taxon>Streptophyta</taxon>
        <taxon>Embryophyta</taxon>
        <taxon>Tracheophyta</taxon>
        <taxon>Spermatophyta</taxon>
        <taxon>Magnoliopsida</taxon>
        <taxon>Trochodendrales</taxon>
        <taxon>Trochodendraceae</taxon>
        <taxon>Tetracentron</taxon>
    </lineage>
</organism>
<keyword evidence="9" id="KW-0732">Signal</keyword>
<evidence type="ECO:0000313" key="11">
    <source>
        <dbReference type="Proteomes" id="UP000655225"/>
    </source>
</evidence>
<feature type="transmembrane region" description="Helical" evidence="8">
    <location>
        <begin position="473"/>
        <end position="492"/>
    </location>
</feature>
<feature type="transmembrane region" description="Helical" evidence="8">
    <location>
        <begin position="203"/>
        <end position="225"/>
    </location>
</feature>
<comment type="similarity">
    <text evidence="2">Belongs to the major facilitator superfamily. Proton-dependent oligopeptide transporter (POT/PTR) (TC 2.A.17) family.</text>
</comment>
<gene>
    <name evidence="10" type="ORF">HHK36_018780</name>
</gene>
<keyword evidence="11" id="KW-1185">Reference proteome</keyword>
<evidence type="ECO:0000256" key="4">
    <source>
        <dbReference type="ARBA" id="ARBA00022553"/>
    </source>
</evidence>
<comment type="subcellular location">
    <subcellularLocation>
        <location evidence="1">Membrane</location>
        <topology evidence="1">Multi-pass membrane protein</topology>
    </subcellularLocation>
</comment>
<dbReference type="OMA" id="MLPQYIL"/>
<feature type="chain" id="PRO_5032269126" evidence="9">
    <location>
        <begin position="20"/>
        <end position="603"/>
    </location>
</feature>
<keyword evidence="5 8" id="KW-0812">Transmembrane</keyword>
<feature type="transmembrane region" description="Helical" evidence="8">
    <location>
        <begin position="231"/>
        <end position="252"/>
    </location>
</feature>
<comment type="caution">
    <text evidence="10">The sequence shown here is derived from an EMBL/GenBank/DDBJ whole genome shotgun (WGS) entry which is preliminary data.</text>
</comment>
<dbReference type="GO" id="GO:0016020">
    <property type="term" value="C:membrane"/>
    <property type="evidence" value="ECO:0007669"/>
    <property type="project" value="UniProtKB-SubCell"/>
</dbReference>
<protein>
    <submittedName>
        <fullName evidence="10">Uncharacterized protein</fullName>
    </submittedName>
</protein>
<feature type="signal peptide" evidence="9">
    <location>
        <begin position="1"/>
        <end position="19"/>
    </location>
</feature>
<dbReference type="GO" id="GO:0042937">
    <property type="term" value="F:tripeptide transmembrane transporter activity"/>
    <property type="evidence" value="ECO:0007669"/>
    <property type="project" value="InterPro"/>
</dbReference>
<feature type="transmembrane region" description="Helical" evidence="8">
    <location>
        <begin position="549"/>
        <end position="568"/>
    </location>
</feature>
<keyword evidence="6 8" id="KW-1133">Transmembrane helix</keyword>
<dbReference type="GO" id="GO:0071916">
    <property type="term" value="F:dipeptide transmembrane transporter activity"/>
    <property type="evidence" value="ECO:0007669"/>
    <property type="project" value="InterPro"/>
</dbReference>
<evidence type="ECO:0000256" key="6">
    <source>
        <dbReference type="ARBA" id="ARBA00022989"/>
    </source>
</evidence>
<accession>A0A835D8Z1</accession>
<evidence type="ECO:0000256" key="9">
    <source>
        <dbReference type="SAM" id="SignalP"/>
    </source>
</evidence>
<dbReference type="FunFam" id="1.20.1250.20:FF:000037">
    <property type="entry name" value="Protein NRT1/ PTR FAMILY 5.2"/>
    <property type="match status" value="1"/>
</dbReference>
<dbReference type="InterPro" id="IPR036259">
    <property type="entry name" value="MFS_trans_sf"/>
</dbReference>
<feature type="transmembrane region" description="Helical" evidence="8">
    <location>
        <begin position="340"/>
        <end position="360"/>
    </location>
</feature>